<sequence length="336" mass="35708">MPTPSPAESTDTPARRHRPPTGDLVGNVVRGGLIGVAETIPGVSGGTVALITGIYGRLIGAAKHLTDVAKALLTRGDWRAELRKVDWWLLLSVGIGAVLVVVLIAGLMRSFVVDHTVAAYSLFMGMIAMSVLIPFLEIAHGSLRSRTMKIRAAALFVIGAAVAFTITSLPRAEFDSPPLPLVFVAAAIAVCALVLPGVSGSFFLLVMGLYTTTLAAVDERDVPYLVVFAAGAVVGLVSFVRLLEWALENHHTTVMVTAAGLLLGSTRALWPWQETDAEGEPNGRVLPVGDDWPMALGLFVLGVVVVGVVAFVQRRWYAADAAATALEKRRELLERD</sequence>
<keyword evidence="2" id="KW-0812">Transmembrane</keyword>
<dbReference type="RefSeq" id="WP_105943689.1">
    <property type="nucleotide sequence ID" value="NZ_CP027433.1"/>
</dbReference>
<evidence type="ECO:0000313" key="4">
    <source>
        <dbReference type="Proteomes" id="UP000239814"/>
    </source>
</evidence>
<dbReference type="AlphaFoldDB" id="A0A2S0KK09"/>
<evidence type="ECO:0000256" key="1">
    <source>
        <dbReference type="SAM" id="MobiDB-lite"/>
    </source>
</evidence>
<dbReference type="PANTHER" id="PTHR37308:SF1">
    <property type="entry name" value="POLYPRENYL-PHOSPHATE TRANSPORTER"/>
    <property type="match status" value="1"/>
</dbReference>
<feature type="region of interest" description="Disordered" evidence="1">
    <location>
        <begin position="1"/>
        <end position="22"/>
    </location>
</feature>
<feature type="compositionally biased region" description="Polar residues" evidence="1">
    <location>
        <begin position="1"/>
        <end position="12"/>
    </location>
</feature>
<feature type="transmembrane region" description="Helical" evidence="2">
    <location>
        <begin position="87"/>
        <end position="111"/>
    </location>
</feature>
<accession>A0A2S0KK09</accession>
<dbReference type="OrthoDB" id="9793746at2"/>
<dbReference type="Pfam" id="PF04018">
    <property type="entry name" value="VCA0040-like"/>
    <property type="match status" value="1"/>
</dbReference>
<dbReference type="EMBL" id="CP027433">
    <property type="protein sequence ID" value="AVM01986.1"/>
    <property type="molecule type" value="Genomic_DNA"/>
</dbReference>
<reference evidence="3 4" key="1">
    <citation type="submission" date="2018-03" db="EMBL/GenBank/DDBJ databases">
        <title>Characteristics and genome of n-alkane degrading marine bacteria Gordonia iterans isolated from crude oil contaminated in Tae-an, South Korea.</title>
        <authorList>
            <person name="Lee S.-S."/>
            <person name="Kim H."/>
        </authorList>
    </citation>
    <scope>NUCLEOTIDE SEQUENCE [LARGE SCALE GENOMIC DNA]</scope>
    <source>
        <strain evidence="3 4">Co17</strain>
    </source>
</reference>
<dbReference type="PANTHER" id="PTHR37308">
    <property type="entry name" value="INTEGRAL MEMBRANE PROTEIN"/>
    <property type="match status" value="1"/>
</dbReference>
<proteinExistence type="predicted"/>
<feature type="transmembrane region" description="Helical" evidence="2">
    <location>
        <begin position="181"/>
        <end position="210"/>
    </location>
</feature>
<protein>
    <submittedName>
        <fullName evidence="3">DUF368 domain-containing protein</fullName>
    </submittedName>
</protein>
<name>A0A2S0KK09_9ACTN</name>
<feature type="transmembrane region" description="Helical" evidence="2">
    <location>
        <begin position="117"/>
        <end position="138"/>
    </location>
</feature>
<dbReference type="KEGG" id="git:C6V83_03505"/>
<keyword evidence="2" id="KW-0472">Membrane</keyword>
<keyword evidence="2" id="KW-1133">Transmembrane helix</keyword>
<dbReference type="Proteomes" id="UP000239814">
    <property type="component" value="Chromosome"/>
</dbReference>
<feature type="transmembrane region" description="Helical" evidence="2">
    <location>
        <begin position="292"/>
        <end position="312"/>
    </location>
</feature>
<keyword evidence="4" id="KW-1185">Reference proteome</keyword>
<organism evidence="3 4">
    <name type="scientific">Gordonia iterans</name>
    <dbReference type="NCBI Taxonomy" id="1004901"/>
    <lineage>
        <taxon>Bacteria</taxon>
        <taxon>Bacillati</taxon>
        <taxon>Actinomycetota</taxon>
        <taxon>Actinomycetes</taxon>
        <taxon>Mycobacteriales</taxon>
        <taxon>Gordoniaceae</taxon>
        <taxon>Gordonia</taxon>
    </lineage>
</organism>
<dbReference type="InterPro" id="IPR007163">
    <property type="entry name" value="VCA0040-like"/>
</dbReference>
<feature type="transmembrane region" description="Helical" evidence="2">
    <location>
        <begin position="222"/>
        <end position="243"/>
    </location>
</feature>
<feature type="transmembrane region" description="Helical" evidence="2">
    <location>
        <begin position="150"/>
        <end position="169"/>
    </location>
</feature>
<evidence type="ECO:0000313" key="3">
    <source>
        <dbReference type="EMBL" id="AVM01986.1"/>
    </source>
</evidence>
<evidence type="ECO:0000256" key="2">
    <source>
        <dbReference type="SAM" id="Phobius"/>
    </source>
</evidence>
<gene>
    <name evidence="3" type="ORF">C6V83_03505</name>
</gene>